<dbReference type="Pfam" id="PF18803">
    <property type="entry name" value="CxC2"/>
    <property type="match status" value="1"/>
</dbReference>
<dbReference type="PANTHER" id="PTHR33096:SF1">
    <property type="entry name" value="CXC1-LIKE CYSTEINE CLUSTER ASSOCIATED WITH KDZ TRANSPOSASES DOMAIN-CONTAINING PROTEIN"/>
    <property type="match status" value="1"/>
</dbReference>
<protein>
    <recommendedName>
        <fullName evidence="2">CxC2-like cysteine cluster KDZ transposase-associated domain-containing protein</fullName>
    </recommendedName>
</protein>
<dbReference type="InterPro" id="IPR040521">
    <property type="entry name" value="KDZ"/>
</dbReference>
<dbReference type="OrthoDB" id="3257338at2759"/>
<name>A0A0D2P6X0_HYPSF</name>
<dbReference type="Proteomes" id="UP000054270">
    <property type="component" value="Unassembled WGS sequence"/>
</dbReference>
<evidence type="ECO:0000313" key="4">
    <source>
        <dbReference type="Proteomes" id="UP000054270"/>
    </source>
</evidence>
<proteinExistence type="predicted"/>
<dbReference type="OMA" id="WCKSHAR"/>
<dbReference type="CDD" id="cd19757">
    <property type="entry name" value="Bbox1"/>
    <property type="match status" value="1"/>
</dbReference>
<sequence length="933" mass="106506">DNPLLLWVPHIDSYLEEFLRHEGLCDSDTTVCSEDGCIHPASYRCRDCHDNELYCKTCIVMIHQRNPYHHLKFWNGSFFEGVTLKALGLKIQLGHKIGNACPAPIPAFNDDFTIIHDNGIHQVCLLLCGCQKALRPTIQLLRARLFPATTINPRTAATFRVLETFQMLSFTAKTTAFDFYKALEARTDNTGTSVPPDRYLVLLRIVREWRHIRLLKRMGRGHSSTGVRGTKEGELAVLCPACPLPGINLPVDWKTRPDSEQWLYTQFVAIDANFRLKRFNVSSGERDPGLNHGYAYIVEEKKFKHYLSIYDKKVHEEKSTCHNHDAIKLAQQRGGAGTAANGSGTAECGRHDMKRPNGIGDLQKGERYVNMDYFLLSSLKFNTPSRLVVSYDIGCQWSRNLASRVQQYPTNPLSNKEMDITFLVPKFHLPGHVDKCQTNYSFNLVPGVGRTDGEAPERGWADINAVATSTKEMGPGSRRDTLDDLFGARNWRKITNYGPTFARKATEALAGRDEHVHAFLEFDAALSINAGSEDNGSEIPIQEWTTWCQTWEKNRSGHKNPFEVTRIAISDKEVRLRLAEKDSEAITRGDRPVVVHEDITPSVLIYQGLEIEELQFRSNYLRRKIEAWTEIQHLYLPAVATLRSRANNEGGGSLAVTDIKLYLPSSIPLTTTCDASLVDAEWELRYAMADVTLNSLRSHLLLRSCLYKSKDRHVRGQAQNTRSYDLIHTVEARIKASTLKYRIVRMAMIELTKRRRTDSQWESIYKPLNDCDIQGLSSLDDDGAEGHKSLSWIWKIYGTGQTDIDSGTQDALRIEWCRARARAHRWQEECLLLAEEMRRIKEYFKTKTEWWTNLALDPPMIEDFDRSKVLSPALQAIYNERNRSIVDGKRSYALRQADIQERMSRMCQQEWEGLSEKLLTMGNRDATVMVEHE</sequence>
<dbReference type="EMBL" id="KN817537">
    <property type="protein sequence ID" value="KJA24436.1"/>
    <property type="molecule type" value="Genomic_DNA"/>
</dbReference>
<organism evidence="3 4">
    <name type="scientific">Hypholoma sublateritium (strain FD-334 SS-4)</name>
    <dbReference type="NCBI Taxonomy" id="945553"/>
    <lineage>
        <taxon>Eukaryota</taxon>
        <taxon>Fungi</taxon>
        <taxon>Dikarya</taxon>
        <taxon>Basidiomycota</taxon>
        <taxon>Agaricomycotina</taxon>
        <taxon>Agaricomycetes</taxon>
        <taxon>Agaricomycetidae</taxon>
        <taxon>Agaricales</taxon>
        <taxon>Agaricineae</taxon>
        <taxon>Strophariaceae</taxon>
        <taxon>Hypholoma</taxon>
    </lineage>
</organism>
<dbReference type="STRING" id="945553.A0A0D2P6X0"/>
<accession>A0A0D2P6X0</accession>
<feature type="region of interest" description="Disordered" evidence="1">
    <location>
        <begin position="332"/>
        <end position="357"/>
    </location>
</feature>
<evidence type="ECO:0000256" key="1">
    <source>
        <dbReference type="SAM" id="MobiDB-lite"/>
    </source>
</evidence>
<feature type="non-terminal residue" evidence="3">
    <location>
        <position position="1"/>
    </location>
</feature>
<gene>
    <name evidence="3" type="ORF">HYPSUDRAFT_136378</name>
</gene>
<dbReference type="AlphaFoldDB" id="A0A0D2P6X0"/>
<reference evidence="4" key="1">
    <citation type="submission" date="2014-04" db="EMBL/GenBank/DDBJ databases">
        <title>Evolutionary Origins and Diversification of the Mycorrhizal Mutualists.</title>
        <authorList>
            <consortium name="DOE Joint Genome Institute"/>
            <consortium name="Mycorrhizal Genomics Consortium"/>
            <person name="Kohler A."/>
            <person name="Kuo A."/>
            <person name="Nagy L.G."/>
            <person name="Floudas D."/>
            <person name="Copeland A."/>
            <person name="Barry K.W."/>
            <person name="Cichocki N."/>
            <person name="Veneault-Fourrey C."/>
            <person name="LaButti K."/>
            <person name="Lindquist E.A."/>
            <person name="Lipzen A."/>
            <person name="Lundell T."/>
            <person name="Morin E."/>
            <person name="Murat C."/>
            <person name="Riley R."/>
            <person name="Ohm R."/>
            <person name="Sun H."/>
            <person name="Tunlid A."/>
            <person name="Henrissat B."/>
            <person name="Grigoriev I.V."/>
            <person name="Hibbett D.S."/>
            <person name="Martin F."/>
        </authorList>
    </citation>
    <scope>NUCLEOTIDE SEQUENCE [LARGE SCALE GENOMIC DNA]</scope>
    <source>
        <strain evidence="4">FD-334 SS-4</strain>
    </source>
</reference>
<dbReference type="PANTHER" id="PTHR33096">
    <property type="entry name" value="CXC2 DOMAIN-CONTAINING PROTEIN"/>
    <property type="match status" value="1"/>
</dbReference>
<dbReference type="Pfam" id="PF18758">
    <property type="entry name" value="KDZ"/>
    <property type="match status" value="1"/>
</dbReference>
<evidence type="ECO:0000313" key="3">
    <source>
        <dbReference type="EMBL" id="KJA24436.1"/>
    </source>
</evidence>
<dbReference type="InterPro" id="IPR041457">
    <property type="entry name" value="CxC2_KDZ-assoc"/>
</dbReference>
<evidence type="ECO:0000259" key="2">
    <source>
        <dbReference type="Pfam" id="PF18803"/>
    </source>
</evidence>
<keyword evidence="4" id="KW-1185">Reference proteome</keyword>
<feature type="domain" description="CxC2-like cysteine cluster KDZ transposase-associated" evidence="2">
    <location>
        <begin position="84"/>
        <end position="191"/>
    </location>
</feature>